<proteinExistence type="inferred from homology"/>
<comment type="caution">
    <text evidence="10">The sequence shown here is derived from an EMBL/GenBank/DDBJ whole genome shotgun (WGS) entry which is preliminary data.</text>
</comment>
<accession>A0A7C1CTF7</accession>
<dbReference type="PANTHER" id="PTHR30614:SF0">
    <property type="entry name" value="L-CYSTINE TRANSPORT SYSTEM PERMEASE PROTEIN TCYL"/>
    <property type="match status" value="1"/>
</dbReference>
<keyword evidence="4 8" id="KW-0812">Transmembrane</keyword>
<dbReference type="NCBIfam" id="TIGR01726">
    <property type="entry name" value="HEQRo_perm_3TM"/>
    <property type="match status" value="1"/>
</dbReference>
<keyword evidence="6 8" id="KW-1133">Transmembrane helix</keyword>
<dbReference type="GO" id="GO:0022857">
    <property type="term" value="F:transmembrane transporter activity"/>
    <property type="evidence" value="ECO:0007669"/>
    <property type="project" value="InterPro"/>
</dbReference>
<protein>
    <submittedName>
        <fullName evidence="10">Amino acid ABC transporter permease</fullName>
    </submittedName>
</protein>
<dbReference type="GO" id="GO:0043190">
    <property type="term" value="C:ATP-binding cassette (ABC) transporter complex"/>
    <property type="evidence" value="ECO:0007669"/>
    <property type="project" value="InterPro"/>
</dbReference>
<evidence type="ECO:0000313" key="10">
    <source>
        <dbReference type="EMBL" id="HDP77537.1"/>
    </source>
</evidence>
<gene>
    <name evidence="10" type="ORF">ENN47_04985</name>
</gene>
<comment type="subcellular location">
    <subcellularLocation>
        <location evidence="1 8">Cell membrane</location>
        <topology evidence="1 8">Multi-pass membrane protein</topology>
    </subcellularLocation>
</comment>
<evidence type="ECO:0000256" key="2">
    <source>
        <dbReference type="ARBA" id="ARBA00022448"/>
    </source>
</evidence>
<dbReference type="Proteomes" id="UP000886198">
    <property type="component" value="Unassembled WGS sequence"/>
</dbReference>
<feature type="domain" description="ABC transmembrane type-1" evidence="9">
    <location>
        <begin position="8"/>
        <end position="196"/>
    </location>
</feature>
<sequence>MPALLKGMWVTLQITFLTLGLGLILALPISFGQGYGNKWIKAFIAGYEKILRSIPELVILFLIFYGFPRIGVRFSPFVAVVIGLGFRSSAYQSQIFRGAINSVSSAQMRAARSLGMTNLKGFINVVLPQAVRIALPPWTNEFTIVLKDSSLAYALGVTELLRQGGYIIATKYEPMLIYLTVAAMYFIVTIIINRTLGSVEKRLAIPGFDVMETVR</sequence>
<dbReference type="Gene3D" id="1.10.3720.10">
    <property type="entry name" value="MetI-like"/>
    <property type="match status" value="1"/>
</dbReference>
<dbReference type="EMBL" id="DSBT01000134">
    <property type="protein sequence ID" value="HDP77537.1"/>
    <property type="molecule type" value="Genomic_DNA"/>
</dbReference>
<dbReference type="SUPFAM" id="SSF161098">
    <property type="entry name" value="MetI-like"/>
    <property type="match status" value="1"/>
</dbReference>
<dbReference type="AlphaFoldDB" id="A0A7C1CTF7"/>
<keyword evidence="5" id="KW-0029">Amino-acid transport</keyword>
<feature type="transmembrane region" description="Helical" evidence="8">
    <location>
        <begin position="50"/>
        <end position="67"/>
    </location>
</feature>
<dbReference type="PROSITE" id="PS50928">
    <property type="entry name" value="ABC_TM1"/>
    <property type="match status" value="1"/>
</dbReference>
<comment type="similarity">
    <text evidence="8">Belongs to the binding-protein-dependent transport system permease family.</text>
</comment>
<dbReference type="InterPro" id="IPR035906">
    <property type="entry name" value="MetI-like_sf"/>
</dbReference>
<evidence type="ECO:0000256" key="4">
    <source>
        <dbReference type="ARBA" id="ARBA00022692"/>
    </source>
</evidence>
<evidence type="ECO:0000256" key="3">
    <source>
        <dbReference type="ARBA" id="ARBA00022475"/>
    </source>
</evidence>
<organism evidence="10">
    <name type="scientific">Mesotoga infera</name>
    <dbReference type="NCBI Taxonomy" id="1236046"/>
    <lineage>
        <taxon>Bacteria</taxon>
        <taxon>Thermotogati</taxon>
        <taxon>Thermotogota</taxon>
        <taxon>Thermotogae</taxon>
        <taxon>Kosmotogales</taxon>
        <taxon>Kosmotogaceae</taxon>
        <taxon>Mesotoga</taxon>
    </lineage>
</organism>
<dbReference type="GO" id="GO:0006865">
    <property type="term" value="P:amino acid transport"/>
    <property type="evidence" value="ECO:0007669"/>
    <property type="project" value="UniProtKB-KW"/>
</dbReference>
<dbReference type="Pfam" id="PF00528">
    <property type="entry name" value="BPD_transp_1"/>
    <property type="match status" value="1"/>
</dbReference>
<dbReference type="PANTHER" id="PTHR30614">
    <property type="entry name" value="MEMBRANE COMPONENT OF AMINO ACID ABC TRANSPORTER"/>
    <property type="match status" value="1"/>
</dbReference>
<dbReference type="InterPro" id="IPR043429">
    <property type="entry name" value="ArtM/GltK/GlnP/TcyL/YhdX-like"/>
</dbReference>
<evidence type="ECO:0000256" key="5">
    <source>
        <dbReference type="ARBA" id="ARBA00022970"/>
    </source>
</evidence>
<evidence type="ECO:0000259" key="9">
    <source>
        <dbReference type="PROSITE" id="PS50928"/>
    </source>
</evidence>
<keyword evidence="2 8" id="KW-0813">Transport</keyword>
<evidence type="ECO:0000256" key="1">
    <source>
        <dbReference type="ARBA" id="ARBA00004651"/>
    </source>
</evidence>
<dbReference type="InterPro" id="IPR000515">
    <property type="entry name" value="MetI-like"/>
</dbReference>
<feature type="transmembrane region" description="Helical" evidence="8">
    <location>
        <begin position="175"/>
        <end position="192"/>
    </location>
</feature>
<evidence type="ECO:0000256" key="8">
    <source>
        <dbReference type="RuleBase" id="RU363032"/>
    </source>
</evidence>
<reference evidence="10" key="1">
    <citation type="journal article" date="2020" name="mSystems">
        <title>Genome- and Community-Level Interaction Insights into Carbon Utilization and Element Cycling Functions of Hydrothermarchaeota in Hydrothermal Sediment.</title>
        <authorList>
            <person name="Zhou Z."/>
            <person name="Liu Y."/>
            <person name="Xu W."/>
            <person name="Pan J."/>
            <person name="Luo Z.H."/>
            <person name="Li M."/>
        </authorList>
    </citation>
    <scope>NUCLEOTIDE SEQUENCE [LARGE SCALE GENOMIC DNA]</scope>
    <source>
        <strain evidence="10">SpSt-1179</strain>
    </source>
</reference>
<keyword evidence="7 8" id="KW-0472">Membrane</keyword>
<keyword evidence="3" id="KW-1003">Cell membrane</keyword>
<name>A0A7C1CTF7_9BACT</name>
<dbReference type="CDD" id="cd06261">
    <property type="entry name" value="TM_PBP2"/>
    <property type="match status" value="1"/>
</dbReference>
<evidence type="ECO:0000256" key="7">
    <source>
        <dbReference type="ARBA" id="ARBA00023136"/>
    </source>
</evidence>
<evidence type="ECO:0000256" key="6">
    <source>
        <dbReference type="ARBA" id="ARBA00022989"/>
    </source>
</evidence>
<dbReference type="InterPro" id="IPR010065">
    <property type="entry name" value="AA_ABC_transptr_permease_3TM"/>
</dbReference>